<sequence length="73" mass="8329">MAENVVQLPLPSTLQLVVDIGGDTQRTRSYRNVKHNVNPVDLYNLGEAMGSLMKDNLEEIYKVDRIQLIEDEE</sequence>
<reference evidence="2 3" key="1">
    <citation type="submission" date="2018-08" db="EMBL/GenBank/DDBJ databases">
        <title>The metabolism and importance of syntrophic acetate oxidation coupled to methane or sulfide production in haloalkaline environments.</title>
        <authorList>
            <person name="Timmers P.H.A."/>
            <person name="Vavourakis C.D."/>
            <person name="Sorokin D.Y."/>
            <person name="Sinninghe Damste J.S."/>
            <person name="Muyzer G."/>
            <person name="Stams A.J.M."/>
            <person name="Plugge C.M."/>
        </authorList>
    </citation>
    <scope>NUCLEOTIDE SEQUENCE [LARGE SCALE GENOMIC DNA]</scope>
    <source>
        <strain evidence="2">MSAO_Bac1</strain>
    </source>
</reference>
<evidence type="ECO:0000259" key="1">
    <source>
        <dbReference type="Pfam" id="PF07872"/>
    </source>
</evidence>
<feature type="domain" description="DUF1659" evidence="1">
    <location>
        <begin position="7"/>
        <end position="70"/>
    </location>
</feature>
<dbReference type="InterPro" id="IPR012454">
    <property type="entry name" value="DUF1659"/>
</dbReference>
<evidence type="ECO:0000313" key="2">
    <source>
        <dbReference type="EMBL" id="RQD78744.1"/>
    </source>
</evidence>
<name>A0A424YJC8_9FIRM</name>
<dbReference type="Pfam" id="PF07872">
    <property type="entry name" value="DUF1659"/>
    <property type="match status" value="1"/>
</dbReference>
<comment type="caution">
    <text evidence="2">The sequence shown here is derived from an EMBL/GenBank/DDBJ whole genome shotgun (WGS) entry which is preliminary data.</text>
</comment>
<dbReference type="AlphaFoldDB" id="A0A424YJC8"/>
<dbReference type="EMBL" id="QZAA01000002">
    <property type="protein sequence ID" value="RQD78744.1"/>
    <property type="molecule type" value="Genomic_DNA"/>
</dbReference>
<accession>A0A424YJC8</accession>
<dbReference type="Proteomes" id="UP000285138">
    <property type="component" value="Unassembled WGS sequence"/>
</dbReference>
<protein>
    <recommendedName>
        <fullName evidence="1">DUF1659 domain-containing protein</fullName>
    </recommendedName>
</protein>
<proteinExistence type="predicted"/>
<gene>
    <name evidence="2" type="ORF">D5R97_00035</name>
</gene>
<evidence type="ECO:0000313" key="3">
    <source>
        <dbReference type="Proteomes" id="UP000285138"/>
    </source>
</evidence>
<organism evidence="2 3">
    <name type="scientific">Candidatus Syntrophonatronum acetioxidans</name>
    <dbReference type="NCBI Taxonomy" id="1795816"/>
    <lineage>
        <taxon>Bacteria</taxon>
        <taxon>Bacillati</taxon>
        <taxon>Bacillota</taxon>
        <taxon>Clostridia</taxon>
        <taxon>Eubacteriales</taxon>
        <taxon>Syntrophomonadaceae</taxon>
        <taxon>Candidatus Syntrophonatronum</taxon>
    </lineage>
</organism>